<organism evidence="2 3">
    <name type="scientific">Xylanibacter brevis</name>
    <dbReference type="NCBI Taxonomy" id="83231"/>
    <lineage>
        <taxon>Bacteria</taxon>
        <taxon>Pseudomonadati</taxon>
        <taxon>Bacteroidota</taxon>
        <taxon>Bacteroidia</taxon>
        <taxon>Bacteroidales</taxon>
        <taxon>Prevotellaceae</taxon>
        <taxon>Xylanibacter</taxon>
    </lineage>
</organism>
<dbReference type="SUPFAM" id="SSF49879">
    <property type="entry name" value="SMAD/FHA domain"/>
    <property type="match status" value="1"/>
</dbReference>
<name>A0ABS9CH35_9BACT</name>
<dbReference type="Gene3D" id="2.60.200.20">
    <property type="match status" value="1"/>
</dbReference>
<comment type="caution">
    <text evidence="2">The sequence shown here is derived from an EMBL/GenBank/DDBJ whole genome shotgun (WGS) entry which is preliminary data.</text>
</comment>
<dbReference type="CDD" id="cd00060">
    <property type="entry name" value="FHA"/>
    <property type="match status" value="1"/>
</dbReference>
<evidence type="ECO:0000313" key="3">
    <source>
        <dbReference type="Proteomes" id="UP001200470"/>
    </source>
</evidence>
<dbReference type="InterPro" id="IPR000253">
    <property type="entry name" value="FHA_dom"/>
</dbReference>
<dbReference type="Proteomes" id="UP001200470">
    <property type="component" value="Unassembled WGS sequence"/>
</dbReference>
<dbReference type="PROSITE" id="PS50006">
    <property type="entry name" value="FHA_DOMAIN"/>
    <property type="match status" value="1"/>
</dbReference>
<reference evidence="2 3" key="1">
    <citation type="submission" date="2020-12" db="EMBL/GenBank/DDBJ databases">
        <title>Whole genome sequences of gut porcine anaerobes.</title>
        <authorList>
            <person name="Kubasova T."/>
            <person name="Jahodarova E."/>
            <person name="Rychlik I."/>
        </authorList>
    </citation>
    <scope>NUCLEOTIDE SEQUENCE [LARGE SCALE GENOMIC DNA]</scope>
    <source>
        <strain evidence="2 3">An925</strain>
    </source>
</reference>
<dbReference type="RefSeq" id="WP_094446277.1">
    <property type="nucleotide sequence ID" value="NZ_JADYTN010000023.1"/>
</dbReference>
<evidence type="ECO:0000259" key="1">
    <source>
        <dbReference type="PROSITE" id="PS50006"/>
    </source>
</evidence>
<gene>
    <name evidence="2" type="ORF">I6E12_09765</name>
</gene>
<protein>
    <submittedName>
        <fullName evidence="2">FHA domain-containing protein</fullName>
    </submittedName>
</protein>
<evidence type="ECO:0000313" key="2">
    <source>
        <dbReference type="EMBL" id="MCF2564398.1"/>
    </source>
</evidence>
<dbReference type="Pfam" id="PF12773">
    <property type="entry name" value="DZR"/>
    <property type="match status" value="1"/>
</dbReference>
<dbReference type="InterPro" id="IPR025874">
    <property type="entry name" value="DZR"/>
</dbReference>
<feature type="domain" description="FHA" evidence="1">
    <location>
        <begin position="118"/>
        <end position="170"/>
    </location>
</feature>
<dbReference type="InterPro" id="IPR008984">
    <property type="entry name" value="SMAD_FHA_dom_sf"/>
</dbReference>
<dbReference type="Pfam" id="PF00498">
    <property type="entry name" value="FHA"/>
    <property type="match status" value="1"/>
</dbReference>
<sequence>MIICPNCKEEIDDDSRFCDQCGQALLYCSSCGRVGLGHRCTHCGGLMISYDELQKKREERNNMTSLSTSFVSQSVSIGQATKGNMETIPNDVPQIKGMPMLLLYNSSLAIRIVGVNGAVIGRRQGPYAKFFSNNMYVSGVHAQLLFKQDSGWCVIDKHSSNGTKLNQRDLLPDVPMSVKNGDILTIANVSLQVSIK</sequence>
<proteinExistence type="predicted"/>
<keyword evidence="3" id="KW-1185">Reference proteome</keyword>
<accession>A0ABS9CH35</accession>
<dbReference type="EMBL" id="JADYTN010000023">
    <property type="protein sequence ID" value="MCF2564398.1"/>
    <property type="molecule type" value="Genomic_DNA"/>
</dbReference>